<accession>A0A538SYT9</accession>
<proteinExistence type="predicted"/>
<dbReference type="PANTHER" id="PTHR38600">
    <property type="entry name" value="TRANSCRIPTIONAL REGULATORY PROTEIN"/>
    <property type="match status" value="1"/>
</dbReference>
<dbReference type="PRINTS" id="PR00778">
    <property type="entry name" value="HTHARSR"/>
</dbReference>
<comment type="caution">
    <text evidence="2">The sequence shown here is derived from an EMBL/GenBank/DDBJ whole genome shotgun (WGS) entry which is preliminary data.</text>
</comment>
<dbReference type="SUPFAM" id="SSF46785">
    <property type="entry name" value="Winged helix' DNA-binding domain"/>
    <property type="match status" value="1"/>
</dbReference>
<reference evidence="2 3" key="1">
    <citation type="journal article" date="2019" name="Nat. Microbiol.">
        <title>Mediterranean grassland soil C-N compound turnover is dependent on rainfall and depth, and is mediated by genomically divergent microorganisms.</title>
        <authorList>
            <person name="Diamond S."/>
            <person name="Andeer P.F."/>
            <person name="Li Z."/>
            <person name="Crits-Christoph A."/>
            <person name="Burstein D."/>
            <person name="Anantharaman K."/>
            <person name="Lane K.R."/>
            <person name="Thomas B.C."/>
            <person name="Pan C."/>
            <person name="Northen T.R."/>
            <person name="Banfield J.F."/>
        </authorList>
    </citation>
    <scope>NUCLEOTIDE SEQUENCE [LARGE SCALE GENOMIC DNA]</scope>
    <source>
        <strain evidence="2">WS_6</strain>
    </source>
</reference>
<dbReference type="InterPro" id="IPR001845">
    <property type="entry name" value="HTH_ArsR_DNA-bd_dom"/>
</dbReference>
<dbReference type="SMART" id="SM00418">
    <property type="entry name" value="HTH_ARSR"/>
    <property type="match status" value="1"/>
</dbReference>
<dbReference type="EMBL" id="VBOW01000092">
    <property type="protein sequence ID" value="TMQ56563.1"/>
    <property type="molecule type" value="Genomic_DNA"/>
</dbReference>
<dbReference type="NCBIfam" id="NF033788">
    <property type="entry name" value="HTH_metalloreg"/>
    <property type="match status" value="1"/>
</dbReference>
<dbReference type="Gene3D" id="1.10.10.10">
    <property type="entry name" value="Winged helix-like DNA-binding domain superfamily/Winged helix DNA-binding domain"/>
    <property type="match status" value="1"/>
</dbReference>
<evidence type="ECO:0000259" key="1">
    <source>
        <dbReference type="PROSITE" id="PS50987"/>
    </source>
</evidence>
<dbReference type="PANTHER" id="PTHR38600:SF1">
    <property type="entry name" value="TRANSCRIPTIONAL REGULATORY PROTEIN"/>
    <property type="match status" value="1"/>
</dbReference>
<sequence length="114" mass="12702">MSYPGRSGLKSSAPVFAALGDATRLKLVARLSEGGPQSIKRLTRRSSRTRQAITKHLRVLADAGLVRGTRVGRESRWELEPRRLVVAYSYLDLISKRWDAALDRLRSLVEDSPG</sequence>
<evidence type="ECO:0000313" key="3">
    <source>
        <dbReference type="Proteomes" id="UP000316852"/>
    </source>
</evidence>
<name>A0A538SYT9_UNCEI</name>
<dbReference type="AlphaFoldDB" id="A0A538SYT9"/>
<dbReference type="Pfam" id="PF12840">
    <property type="entry name" value="HTH_20"/>
    <property type="match status" value="1"/>
</dbReference>
<feature type="domain" description="HTH arsR-type" evidence="1">
    <location>
        <begin position="4"/>
        <end position="99"/>
    </location>
</feature>
<dbReference type="CDD" id="cd00090">
    <property type="entry name" value="HTH_ARSR"/>
    <property type="match status" value="1"/>
</dbReference>
<dbReference type="InterPro" id="IPR036390">
    <property type="entry name" value="WH_DNA-bd_sf"/>
</dbReference>
<dbReference type="PROSITE" id="PS50987">
    <property type="entry name" value="HTH_ARSR_2"/>
    <property type="match status" value="1"/>
</dbReference>
<protein>
    <submittedName>
        <fullName evidence="2">Helix-turn-helix transcriptional regulator</fullName>
    </submittedName>
</protein>
<dbReference type="Proteomes" id="UP000316852">
    <property type="component" value="Unassembled WGS sequence"/>
</dbReference>
<gene>
    <name evidence="2" type="ORF">E6K76_12425</name>
</gene>
<evidence type="ECO:0000313" key="2">
    <source>
        <dbReference type="EMBL" id="TMQ56563.1"/>
    </source>
</evidence>
<dbReference type="InterPro" id="IPR036388">
    <property type="entry name" value="WH-like_DNA-bd_sf"/>
</dbReference>
<dbReference type="GO" id="GO:0003700">
    <property type="term" value="F:DNA-binding transcription factor activity"/>
    <property type="evidence" value="ECO:0007669"/>
    <property type="project" value="InterPro"/>
</dbReference>
<organism evidence="2 3">
    <name type="scientific">Eiseniibacteriota bacterium</name>
    <dbReference type="NCBI Taxonomy" id="2212470"/>
    <lineage>
        <taxon>Bacteria</taxon>
        <taxon>Candidatus Eiseniibacteriota</taxon>
    </lineage>
</organism>
<dbReference type="InterPro" id="IPR011991">
    <property type="entry name" value="ArsR-like_HTH"/>
</dbReference>